<reference evidence="5 6" key="1">
    <citation type="submission" date="2017-08" db="EMBL/GenBank/DDBJ databases">
        <authorList>
            <person name="de Groot N.N."/>
        </authorList>
    </citation>
    <scope>NUCLEOTIDE SEQUENCE [LARGE SCALE GENOMIC DNA]</scope>
    <source>
        <strain evidence="5 6">USBA 78</strain>
    </source>
</reference>
<protein>
    <submittedName>
        <fullName evidence="5">Transcriptional regulator, TetR family</fullName>
    </submittedName>
</protein>
<evidence type="ECO:0000259" key="4">
    <source>
        <dbReference type="PROSITE" id="PS50977"/>
    </source>
</evidence>
<evidence type="ECO:0000256" key="2">
    <source>
        <dbReference type="PROSITE-ProRule" id="PRU00335"/>
    </source>
</evidence>
<evidence type="ECO:0000256" key="3">
    <source>
        <dbReference type="SAM" id="MobiDB-lite"/>
    </source>
</evidence>
<dbReference type="InterPro" id="IPR050109">
    <property type="entry name" value="HTH-type_TetR-like_transc_reg"/>
</dbReference>
<evidence type="ECO:0000313" key="5">
    <source>
        <dbReference type="EMBL" id="SOB94131.1"/>
    </source>
</evidence>
<feature type="domain" description="HTH tetR-type" evidence="4">
    <location>
        <begin position="21"/>
        <end position="81"/>
    </location>
</feature>
<dbReference type="PRINTS" id="PR00455">
    <property type="entry name" value="HTHTETR"/>
</dbReference>
<dbReference type="SUPFAM" id="SSF46689">
    <property type="entry name" value="Homeodomain-like"/>
    <property type="match status" value="1"/>
</dbReference>
<dbReference type="Proteomes" id="UP000219068">
    <property type="component" value="Unassembled WGS sequence"/>
</dbReference>
<dbReference type="Pfam" id="PF00440">
    <property type="entry name" value="TetR_N"/>
    <property type="match status" value="1"/>
</dbReference>
<feature type="DNA-binding region" description="H-T-H motif" evidence="2">
    <location>
        <begin position="44"/>
        <end position="63"/>
    </location>
</feature>
<dbReference type="GO" id="GO:0000976">
    <property type="term" value="F:transcription cis-regulatory region binding"/>
    <property type="evidence" value="ECO:0007669"/>
    <property type="project" value="TreeGrafter"/>
</dbReference>
<sequence>MSSLGAKKSPLHKPRKRMTREDRNRQLLDVAWKMIHDGGTEGLSLGNLAEQAGVTKPVVYDHFGTRSGLLIALYQDYDQRQTALMDATLAQSSPTLRDKASVIAASYVDCVLSQGREISGVIASLAGSPELEQVKRDYHLLFIDKCRDILSSFSPTGKIPMPRLWGFLGAAEALSYAAATGEITADQAKQELFETIIAMVSRDKHDSGN</sequence>
<dbReference type="InterPro" id="IPR001647">
    <property type="entry name" value="HTH_TetR"/>
</dbReference>
<dbReference type="PANTHER" id="PTHR30055">
    <property type="entry name" value="HTH-TYPE TRANSCRIPTIONAL REGULATOR RUTR"/>
    <property type="match status" value="1"/>
</dbReference>
<keyword evidence="1 2" id="KW-0238">DNA-binding</keyword>
<evidence type="ECO:0000256" key="1">
    <source>
        <dbReference type="ARBA" id="ARBA00023125"/>
    </source>
</evidence>
<dbReference type="EMBL" id="OBMM01000001">
    <property type="protein sequence ID" value="SOB94131.1"/>
    <property type="molecule type" value="Genomic_DNA"/>
</dbReference>
<dbReference type="PANTHER" id="PTHR30055:SF223">
    <property type="entry name" value="HTH-TYPE TRANSCRIPTIONAL REGULATOR UIDR"/>
    <property type="match status" value="1"/>
</dbReference>
<name>A0A285RJ62_9PROT</name>
<dbReference type="Gene3D" id="1.10.357.10">
    <property type="entry name" value="Tetracycline Repressor, domain 2"/>
    <property type="match status" value="1"/>
</dbReference>
<dbReference type="AlphaFoldDB" id="A0A285RJ62"/>
<feature type="region of interest" description="Disordered" evidence="3">
    <location>
        <begin position="1"/>
        <end position="22"/>
    </location>
</feature>
<gene>
    <name evidence="5" type="ORF">SAMN05428964_101926</name>
</gene>
<dbReference type="PROSITE" id="PS50977">
    <property type="entry name" value="HTH_TETR_2"/>
    <property type="match status" value="1"/>
</dbReference>
<organism evidence="5 6">
    <name type="scientific">Thalassospira xiamenensis</name>
    <dbReference type="NCBI Taxonomy" id="220697"/>
    <lineage>
        <taxon>Bacteria</taxon>
        <taxon>Pseudomonadati</taxon>
        <taxon>Pseudomonadota</taxon>
        <taxon>Alphaproteobacteria</taxon>
        <taxon>Rhodospirillales</taxon>
        <taxon>Thalassospiraceae</taxon>
        <taxon>Thalassospira</taxon>
    </lineage>
</organism>
<dbReference type="GO" id="GO:0003700">
    <property type="term" value="F:DNA-binding transcription factor activity"/>
    <property type="evidence" value="ECO:0007669"/>
    <property type="project" value="TreeGrafter"/>
</dbReference>
<feature type="compositionally biased region" description="Basic residues" evidence="3">
    <location>
        <begin position="9"/>
        <end position="18"/>
    </location>
</feature>
<proteinExistence type="predicted"/>
<evidence type="ECO:0000313" key="6">
    <source>
        <dbReference type="Proteomes" id="UP000219068"/>
    </source>
</evidence>
<dbReference type="InterPro" id="IPR009057">
    <property type="entry name" value="Homeodomain-like_sf"/>
</dbReference>
<accession>A0A285RJ62</accession>